<dbReference type="PRINTS" id="PR00722">
    <property type="entry name" value="CHYMOTRYPSIN"/>
</dbReference>
<dbReference type="CDD" id="cd00190">
    <property type="entry name" value="Tryp_SPc"/>
    <property type="match status" value="1"/>
</dbReference>
<dbReference type="SMART" id="SM00020">
    <property type="entry name" value="Tryp_SPc"/>
    <property type="match status" value="1"/>
</dbReference>
<protein>
    <submittedName>
        <fullName evidence="6">Chymotrypsin-like protease CTRL-1</fullName>
    </submittedName>
</protein>
<dbReference type="Pfam" id="PF00090">
    <property type="entry name" value="TSP_1"/>
    <property type="match status" value="1"/>
</dbReference>
<feature type="signal peptide" evidence="3">
    <location>
        <begin position="1"/>
        <end position="27"/>
    </location>
</feature>
<evidence type="ECO:0000256" key="1">
    <source>
        <dbReference type="ARBA" id="ARBA00023157"/>
    </source>
</evidence>
<dbReference type="SUPFAM" id="SSF82895">
    <property type="entry name" value="TSP-1 type 1 repeat"/>
    <property type="match status" value="1"/>
</dbReference>
<dbReference type="InterPro" id="IPR001314">
    <property type="entry name" value="Peptidase_S1A"/>
</dbReference>
<dbReference type="InterPro" id="IPR043504">
    <property type="entry name" value="Peptidase_S1_PA_chymotrypsin"/>
</dbReference>
<dbReference type="SMART" id="SM00209">
    <property type="entry name" value="TSP1"/>
    <property type="match status" value="1"/>
</dbReference>
<proteinExistence type="predicted"/>
<dbReference type="SUPFAM" id="SSF50494">
    <property type="entry name" value="Trypsin-like serine proteases"/>
    <property type="match status" value="1"/>
</dbReference>
<gene>
    <name evidence="6" type="primary">LOC106012959</name>
</gene>
<dbReference type="InterPro" id="IPR018114">
    <property type="entry name" value="TRYPSIN_HIS"/>
</dbReference>
<dbReference type="InterPro" id="IPR036383">
    <property type="entry name" value="TSP1_rpt_sf"/>
</dbReference>
<dbReference type="PANTHER" id="PTHR24252:SF7">
    <property type="entry name" value="HYALIN"/>
    <property type="match status" value="1"/>
</dbReference>
<evidence type="ECO:0000313" key="5">
    <source>
        <dbReference type="Proteomes" id="UP000694888"/>
    </source>
</evidence>
<dbReference type="GeneID" id="106012959"/>
<accession>A0ABM1A8H6</accession>
<keyword evidence="2" id="KW-0645">Protease</keyword>
<evidence type="ECO:0000313" key="6">
    <source>
        <dbReference type="RefSeq" id="XP_012942857.1"/>
    </source>
</evidence>
<keyword evidence="1" id="KW-1015">Disulfide bond</keyword>
<reference evidence="6" key="1">
    <citation type="submission" date="2025-08" db="UniProtKB">
        <authorList>
            <consortium name="RefSeq"/>
        </authorList>
    </citation>
    <scope>IDENTIFICATION</scope>
</reference>
<keyword evidence="3" id="KW-0732">Signal</keyword>
<feature type="chain" id="PRO_5045235609" evidence="3">
    <location>
        <begin position="28"/>
        <end position="438"/>
    </location>
</feature>
<dbReference type="Gene3D" id="2.40.10.10">
    <property type="entry name" value="Trypsin-like serine proteases"/>
    <property type="match status" value="2"/>
</dbReference>
<dbReference type="InterPro" id="IPR009003">
    <property type="entry name" value="Peptidase_S1_PA"/>
</dbReference>
<name>A0ABM1A8H6_APLCA</name>
<keyword evidence="2" id="KW-0378">Hydrolase</keyword>
<dbReference type="Gene3D" id="2.20.100.10">
    <property type="entry name" value="Thrombospondin type-1 (TSP1) repeat"/>
    <property type="match status" value="1"/>
</dbReference>
<evidence type="ECO:0000256" key="3">
    <source>
        <dbReference type="SAM" id="SignalP"/>
    </source>
</evidence>
<dbReference type="RefSeq" id="XP_012942857.1">
    <property type="nucleotide sequence ID" value="XM_013087403.1"/>
</dbReference>
<keyword evidence="5" id="KW-1185">Reference proteome</keyword>
<dbReference type="PROSITE" id="PS00134">
    <property type="entry name" value="TRYPSIN_HIS"/>
    <property type="match status" value="1"/>
</dbReference>
<dbReference type="InterPro" id="IPR033116">
    <property type="entry name" value="TRYPSIN_SER"/>
</dbReference>
<evidence type="ECO:0000259" key="4">
    <source>
        <dbReference type="PROSITE" id="PS50240"/>
    </source>
</evidence>
<dbReference type="PANTHER" id="PTHR24252">
    <property type="entry name" value="ACROSIN-RELATED"/>
    <property type="match status" value="1"/>
</dbReference>
<dbReference type="InterPro" id="IPR001254">
    <property type="entry name" value="Trypsin_dom"/>
</dbReference>
<dbReference type="Proteomes" id="UP000694888">
    <property type="component" value="Unplaced"/>
</dbReference>
<dbReference type="Pfam" id="PF00089">
    <property type="entry name" value="Trypsin"/>
    <property type="match status" value="1"/>
</dbReference>
<organism evidence="5 6">
    <name type="scientific">Aplysia californica</name>
    <name type="common">California sea hare</name>
    <dbReference type="NCBI Taxonomy" id="6500"/>
    <lineage>
        <taxon>Eukaryota</taxon>
        <taxon>Metazoa</taxon>
        <taxon>Spiralia</taxon>
        <taxon>Lophotrochozoa</taxon>
        <taxon>Mollusca</taxon>
        <taxon>Gastropoda</taxon>
        <taxon>Heterobranchia</taxon>
        <taxon>Euthyneura</taxon>
        <taxon>Tectipleura</taxon>
        <taxon>Aplysiida</taxon>
        <taxon>Aplysioidea</taxon>
        <taxon>Aplysiidae</taxon>
        <taxon>Aplysia</taxon>
    </lineage>
</organism>
<dbReference type="InterPro" id="IPR000884">
    <property type="entry name" value="TSP1_rpt"/>
</dbReference>
<dbReference type="PROSITE" id="PS50092">
    <property type="entry name" value="TSP1"/>
    <property type="match status" value="1"/>
</dbReference>
<dbReference type="PROSITE" id="PS50240">
    <property type="entry name" value="TRYPSIN_DOM"/>
    <property type="match status" value="1"/>
</dbReference>
<sequence>MKMGTSFERLLAFAVALCTVFLERAETVTVGEGRCSWEDSRNRGKTWCPISQARADMTLKVTVVSGWYSANCVEGSTYKIQPYQNQIYLEVYYPCGAVFRIDSVGTTAAPTTTTTTKAPAVWGPWSAFGSCSASCGGGLRSRSRTCSTGNSRDCVSLTSFAVENQACNTQDCPQTTPPSATNAQCGVANSFRIIGGTQSGQCEFPWMVMVYNVFNGTVCGGSIIDQSTILTAAHCLVNKNELGKDITVTPNQMIIFSGSSEMPFVNAIIPGLRRTGVSTVTVHEQYNINGRLDNDVAILKLSQPLTFDRCQRPICLVDGSKTPQQASGCKTMGWGKISNELDAKPQANMSWTAVPILTDSKCGAVYGSQESHQTFCAGKTNHDACEGDSGGPLVCQEADGRYYQYGIVSAGIKFNCGIFPGIYTRVSTYLPWIESHRN</sequence>
<feature type="domain" description="Peptidase S1" evidence="4">
    <location>
        <begin position="193"/>
        <end position="438"/>
    </location>
</feature>
<evidence type="ECO:0000256" key="2">
    <source>
        <dbReference type="RuleBase" id="RU363034"/>
    </source>
</evidence>
<keyword evidence="2" id="KW-0720">Serine protease</keyword>
<dbReference type="PROSITE" id="PS00135">
    <property type="entry name" value="TRYPSIN_SER"/>
    <property type="match status" value="1"/>
</dbReference>